<comment type="catalytic activity">
    <reaction evidence="1">
        <text>Thiol-dependent hydrolysis of ester, thioester, amide, peptide and isopeptide bonds formed by the C-terminal Gly of ubiquitin (a 76-residue protein attached to proteins as an intracellular targeting signal).</text>
        <dbReference type="EC" id="3.4.19.12"/>
    </reaction>
</comment>
<dbReference type="PROSITE" id="PS00972">
    <property type="entry name" value="USP_1"/>
    <property type="match status" value="1"/>
</dbReference>
<feature type="coiled-coil region" evidence="7">
    <location>
        <begin position="415"/>
        <end position="442"/>
    </location>
</feature>
<dbReference type="Proteomes" id="UP000054495">
    <property type="component" value="Unassembled WGS sequence"/>
</dbReference>
<dbReference type="EC" id="3.4.19.12" evidence="3"/>
<evidence type="ECO:0000259" key="10">
    <source>
        <dbReference type="PROSITE" id="PS50137"/>
    </source>
</evidence>
<dbReference type="GO" id="GO:0016579">
    <property type="term" value="P:protein deubiquitination"/>
    <property type="evidence" value="ECO:0007669"/>
    <property type="project" value="InterPro"/>
</dbReference>
<dbReference type="Gene3D" id="3.30.160.20">
    <property type="match status" value="1"/>
</dbReference>
<feature type="compositionally biased region" description="Low complexity" evidence="8">
    <location>
        <begin position="628"/>
        <end position="641"/>
    </location>
</feature>
<comment type="similarity">
    <text evidence="2">Belongs to the peptidase C19 family.</text>
</comment>
<evidence type="ECO:0000313" key="12">
    <source>
        <dbReference type="EMBL" id="EPB71270.1"/>
    </source>
</evidence>
<keyword evidence="4" id="KW-0645">Protease</keyword>
<feature type="compositionally biased region" description="Basic and acidic residues" evidence="8">
    <location>
        <begin position="648"/>
        <end position="659"/>
    </location>
</feature>
<evidence type="ECO:0000256" key="8">
    <source>
        <dbReference type="SAM" id="MobiDB-lite"/>
    </source>
</evidence>
<dbReference type="InterPro" id="IPR038765">
    <property type="entry name" value="Papain-like_cys_pep_sf"/>
</dbReference>
<dbReference type="PANTHER" id="PTHR24006:SF733">
    <property type="entry name" value="RE52890P"/>
    <property type="match status" value="1"/>
</dbReference>
<dbReference type="SUPFAM" id="SSF49879">
    <property type="entry name" value="SMAD/FHA domain"/>
    <property type="match status" value="1"/>
</dbReference>
<keyword evidence="13" id="KW-1185">Reference proteome</keyword>
<evidence type="ECO:0000313" key="13">
    <source>
        <dbReference type="Proteomes" id="UP000054495"/>
    </source>
</evidence>
<feature type="domain" description="USP" evidence="11">
    <location>
        <begin position="761"/>
        <end position="1107"/>
    </location>
</feature>
<evidence type="ECO:0000256" key="5">
    <source>
        <dbReference type="ARBA" id="ARBA00022801"/>
    </source>
</evidence>
<dbReference type="SMART" id="SM00240">
    <property type="entry name" value="FHA"/>
    <property type="match status" value="1"/>
</dbReference>
<dbReference type="SMART" id="SM00358">
    <property type="entry name" value="DSRM"/>
    <property type="match status" value="1"/>
</dbReference>
<dbReference type="SUPFAM" id="SSF54001">
    <property type="entry name" value="Cysteine proteinases"/>
    <property type="match status" value="1"/>
</dbReference>
<feature type="domain" description="FHA" evidence="9">
    <location>
        <begin position="111"/>
        <end position="167"/>
    </location>
</feature>
<feature type="region of interest" description="Disordered" evidence="8">
    <location>
        <begin position="1"/>
        <end position="33"/>
    </location>
</feature>
<protein>
    <recommendedName>
        <fullName evidence="3">ubiquitinyl hydrolase 1</fullName>
        <ecNumber evidence="3">3.4.19.12</ecNumber>
    </recommendedName>
</protein>
<dbReference type="GO" id="GO:0060255">
    <property type="term" value="P:regulation of macromolecule metabolic process"/>
    <property type="evidence" value="ECO:0007669"/>
    <property type="project" value="UniProtKB-ARBA"/>
</dbReference>
<proteinExistence type="inferred from homology"/>
<dbReference type="GO" id="GO:0004843">
    <property type="term" value="F:cysteine-type deubiquitinase activity"/>
    <property type="evidence" value="ECO:0007669"/>
    <property type="project" value="UniProtKB-EC"/>
</dbReference>
<evidence type="ECO:0000256" key="6">
    <source>
        <dbReference type="PROSITE-ProRule" id="PRU00266"/>
    </source>
</evidence>
<feature type="region of interest" description="Disordered" evidence="8">
    <location>
        <begin position="883"/>
        <end position="903"/>
    </location>
</feature>
<dbReference type="Gene3D" id="3.90.70.10">
    <property type="entry name" value="Cysteine proteinases"/>
    <property type="match status" value="1"/>
</dbReference>
<evidence type="ECO:0000256" key="3">
    <source>
        <dbReference type="ARBA" id="ARBA00012759"/>
    </source>
</evidence>
<dbReference type="GO" id="GO:0005829">
    <property type="term" value="C:cytosol"/>
    <property type="evidence" value="ECO:0007669"/>
    <property type="project" value="TreeGrafter"/>
</dbReference>
<dbReference type="GO" id="GO:0006508">
    <property type="term" value="P:proteolysis"/>
    <property type="evidence" value="ECO:0007669"/>
    <property type="project" value="UniProtKB-KW"/>
</dbReference>
<name>A0A0D6LGU4_9BILA</name>
<dbReference type="PANTHER" id="PTHR24006">
    <property type="entry name" value="UBIQUITIN CARBOXYL-TERMINAL HYDROLASE"/>
    <property type="match status" value="1"/>
</dbReference>
<dbReference type="PROSITE" id="PS50235">
    <property type="entry name" value="USP_3"/>
    <property type="match status" value="1"/>
</dbReference>
<dbReference type="Pfam" id="PF00035">
    <property type="entry name" value="dsrm"/>
    <property type="match status" value="1"/>
</dbReference>
<dbReference type="InterPro" id="IPR018200">
    <property type="entry name" value="USP_CS"/>
</dbReference>
<dbReference type="AlphaFoldDB" id="A0A0D6LGU4"/>
<dbReference type="InterPro" id="IPR050164">
    <property type="entry name" value="Peptidase_C19"/>
</dbReference>
<evidence type="ECO:0000256" key="2">
    <source>
        <dbReference type="ARBA" id="ARBA00009085"/>
    </source>
</evidence>
<dbReference type="Pfam" id="PF00443">
    <property type="entry name" value="UCH"/>
    <property type="match status" value="1"/>
</dbReference>
<dbReference type="InterPro" id="IPR028889">
    <property type="entry name" value="USP"/>
</dbReference>
<evidence type="ECO:0000259" key="9">
    <source>
        <dbReference type="PROSITE" id="PS50006"/>
    </source>
</evidence>
<feature type="compositionally biased region" description="Low complexity" evidence="8">
    <location>
        <begin position="584"/>
        <end position="595"/>
    </location>
</feature>
<organism evidence="12 13">
    <name type="scientific">Ancylostoma ceylanicum</name>
    <dbReference type="NCBI Taxonomy" id="53326"/>
    <lineage>
        <taxon>Eukaryota</taxon>
        <taxon>Metazoa</taxon>
        <taxon>Ecdysozoa</taxon>
        <taxon>Nematoda</taxon>
        <taxon>Chromadorea</taxon>
        <taxon>Rhabditida</taxon>
        <taxon>Rhabditina</taxon>
        <taxon>Rhabditomorpha</taxon>
        <taxon>Strongyloidea</taxon>
        <taxon>Ancylostomatidae</taxon>
        <taxon>Ancylostomatinae</taxon>
        <taxon>Ancylostoma</taxon>
    </lineage>
</organism>
<dbReference type="SUPFAM" id="SSF54768">
    <property type="entry name" value="dsRNA-binding domain-like"/>
    <property type="match status" value="1"/>
</dbReference>
<dbReference type="Pfam" id="PF00498">
    <property type="entry name" value="FHA"/>
    <property type="match status" value="1"/>
</dbReference>
<dbReference type="GO" id="GO:0005634">
    <property type="term" value="C:nucleus"/>
    <property type="evidence" value="ECO:0007669"/>
    <property type="project" value="TreeGrafter"/>
</dbReference>
<feature type="compositionally biased region" description="Basic and acidic residues" evidence="8">
    <location>
        <begin position="529"/>
        <end position="543"/>
    </location>
</feature>
<dbReference type="PROSITE" id="PS50137">
    <property type="entry name" value="DS_RBD"/>
    <property type="match status" value="1"/>
</dbReference>
<keyword evidence="7" id="KW-0175">Coiled coil</keyword>
<dbReference type="EMBL" id="KE125124">
    <property type="protein sequence ID" value="EPB71270.1"/>
    <property type="molecule type" value="Genomic_DNA"/>
</dbReference>
<dbReference type="InterPro" id="IPR001394">
    <property type="entry name" value="Peptidase_C19_UCH"/>
</dbReference>
<accession>A0A0D6LGU4</accession>
<dbReference type="FunFam" id="3.30.160.20:FF:000088">
    <property type="entry name" value="Uncharacterized protein ZK632.2"/>
    <property type="match status" value="1"/>
</dbReference>
<dbReference type="InterPro" id="IPR008984">
    <property type="entry name" value="SMAD_FHA_dom_sf"/>
</dbReference>
<dbReference type="Gene3D" id="2.60.200.20">
    <property type="match status" value="1"/>
</dbReference>
<dbReference type="FunFam" id="3.90.70.10:FF:000112">
    <property type="entry name" value="Ubiquitin carboxyl-terminal hydrolase"/>
    <property type="match status" value="1"/>
</dbReference>
<evidence type="ECO:0000256" key="1">
    <source>
        <dbReference type="ARBA" id="ARBA00000707"/>
    </source>
</evidence>
<dbReference type="InterPro" id="IPR014720">
    <property type="entry name" value="dsRBD_dom"/>
</dbReference>
<dbReference type="CDD" id="cd02663">
    <property type="entry name" value="Peptidase_C19G"/>
    <property type="match status" value="1"/>
</dbReference>
<reference evidence="12 13" key="1">
    <citation type="submission" date="2013-05" db="EMBL/GenBank/DDBJ databases">
        <title>Draft genome of the parasitic nematode Anyclostoma ceylanicum.</title>
        <authorList>
            <person name="Mitreva M."/>
        </authorList>
    </citation>
    <scope>NUCLEOTIDE SEQUENCE [LARGE SCALE GENOMIC DNA]</scope>
</reference>
<dbReference type="CDD" id="cd19856">
    <property type="entry name" value="DSRM_Kanadaptin"/>
    <property type="match status" value="1"/>
</dbReference>
<gene>
    <name evidence="12" type="ORF">ANCCEY_09634</name>
</gene>
<dbReference type="PROSITE" id="PS50006">
    <property type="entry name" value="FHA_DOMAIN"/>
    <property type="match status" value="1"/>
</dbReference>
<dbReference type="GO" id="GO:0003723">
    <property type="term" value="F:RNA binding"/>
    <property type="evidence" value="ECO:0007669"/>
    <property type="project" value="UniProtKB-UniRule"/>
</dbReference>
<dbReference type="CDD" id="cd22677">
    <property type="entry name" value="FHA_Kanadaptin"/>
    <property type="match status" value="1"/>
</dbReference>
<keyword evidence="6" id="KW-0694">RNA-binding</keyword>
<dbReference type="InterPro" id="IPR000253">
    <property type="entry name" value="FHA_dom"/>
</dbReference>
<keyword evidence="5" id="KW-0378">Hydrolase</keyword>
<evidence type="ECO:0000256" key="7">
    <source>
        <dbReference type="SAM" id="Coils"/>
    </source>
</evidence>
<evidence type="ECO:0000259" key="11">
    <source>
        <dbReference type="PROSITE" id="PS50235"/>
    </source>
</evidence>
<feature type="region of interest" description="Disordered" evidence="8">
    <location>
        <begin position="529"/>
        <end position="700"/>
    </location>
</feature>
<sequence length="1126" mass="126173">MSEAAPVETFKAPPLPLHKAPKHVNEVSSTTDPEAIEKITMDTMPEEEPHSPVERAAAEAKISIAHPTLHYTAPPWASEPEPGQGYKLEVVKNGAIVDCIDLDVRKHETFVVIGRLPNCDIVLDHPSISRYHCVLQYGDDPMDKSGKGWHIYDMGSTHGSKANKKKLPAKQYMRIRVGFVLQFGGSTRLLSLLGPSSDCEAEWELSPTEMREKMHKKALEAKLAAAAKKEFEAEKAKEAESEGIDWGMNYGEDDAPAADIELDPHLMEDREQYYQADPKKALAKFFEREGFDMEFQLTEQGSGHTHKWVCTIELPIEVNGIDRAVTAQATVSTSKKDAQVQCALEACRILDAHGVLRRSTTKSRQKNKDLEANDFYDEDDDEYLDRTGQIEKQREKRMMWAKNQGGGKVEKKSTYESLCKELEEMRASIADLKKTLDDMHTAKSAASTGDSLDDYCRQLNQGVDVKSKTEISILRQRLVALTHDAQRLEKLVKIAKPVALPELKVAGTKTSGADKQAFLRKMMMLGRKKAADEKAAEKAEEKGMQGPAGLPSAVEAFKPELEEEEETAKASDEKPSSSNTVENAAAAEKAPSSSPVREKEQTVVESKSAEEKAPETPVVASKSHNPIPSGSTTSNPTPTKTKQQIVHEIVHGDEDERLNTSKRSLSEDGQEDEESVGPKKKRRTRVRPNRPVVSAGDDYGTGIDDDRYATWLPPENQSGNLLGHAQNRENFGIELEIGANSSSQLEREINGEPHSGNEHYYGLVNFGNTCYCNSVIQALYFCRPFREKILQYKQQLKKSGSQKENLVTCLADLFHNIATQKRRVGTIAPKRFITKLKKENELFDNYMQQDAHEFLNYLLNTVSETLIEEKNAERERMMRNGTLRKGTLGTDRGRDEASGSSSKTDTTWIHEIFQGTLTNETRCLCCETVSSKDEDFLDLSVDIDQNASITHCLRVFSETETLCGDQKYFCETCSSKQEAQKRMRIKRLPHMLALHLKRFKYMDQLSRYTKLSYRVLFPLELRLFNVSDDASNGDRLYDLVAAVVHCGATPNRGHYITIVKSNTFWLLFDDDIVDKMDISSMEDFFGLSDGGLQKNSESAYILFYQARDCPDLLKTSGSAISNHASI</sequence>
<feature type="domain" description="DRBM" evidence="10">
    <location>
        <begin position="277"/>
        <end position="352"/>
    </location>
</feature>
<feature type="compositionally biased region" description="Basic residues" evidence="8">
    <location>
        <begin position="678"/>
        <end position="688"/>
    </location>
</feature>
<evidence type="ECO:0000256" key="4">
    <source>
        <dbReference type="ARBA" id="ARBA00022670"/>
    </source>
</evidence>
<feature type="compositionally biased region" description="Basic and acidic residues" evidence="8">
    <location>
        <begin position="596"/>
        <end position="614"/>
    </location>
</feature>